<evidence type="ECO:0000313" key="2">
    <source>
        <dbReference type="EMBL" id="KAK3899185.1"/>
    </source>
</evidence>
<organism evidence="2 3">
    <name type="scientific">Staphylotrichum tortipilum</name>
    <dbReference type="NCBI Taxonomy" id="2831512"/>
    <lineage>
        <taxon>Eukaryota</taxon>
        <taxon>Fungi</taxon>
        <taxon>Dikarya</taxon>
        <taxon>Ascomycota</taxon>
        <taxon>Pezizomycotina</taxon>
        <taxon>Sordariomycetes</taxon>
        <taxon>Sordariomycetidae</taxon>
        <taxon>Sordariales</taxon>
        <taxon>Chaetomiaceae</taxon>
        <taxon>Staphylotrichum</taxon>
    </lineage>
</organism>
<dbReference type="EMBL" id="MU855822">
    <property type="protein sequence ID" value="KAK3899185.1"/>
    <property type="molecule type" value="Genomic_DNA"/>
</dbReference>
<evidence type="ECO:0008006" key="4">
    <source>
        <dbReference type="Google" id="ProtNLM"/>
    </source>
</evidence>
<gene>
    <name evidence="2" type="ORF">C8A05DRAFT_37221</name>
</gene>
<dbReference type="Proteomes" id="UP001303889">
    <property type="component" value="Unassembled WGS sequence"/>
</dbReference>
<sequence length="198" mass="20900">MHLPLPSTAITLLLATLPTSSSTPTMGFIGCSMAENTAQGYLTVDGQRMWGPYGTGGMVVQSWTTTSSPSWQLFDAQAAKYGLPSAVWVQFCIYADPGITYDEAQLLIANARQHAAPGARVYVTGQPGYEGDGVCARAGKDGPAITAGMARRVAEDEKLNVTWPGEFTLRKGEVLADGCHANVAGLEALGRQAVAFWG</sequence>
<accession>A0AAN6ME67</accession>
<keyword evidence="1" id="KW-0732">Signal</keyword>
<proteinExistence type="predicted"/>
<reference evidence="2" key="2">
    <citation type="submission" date="2023-05" db="EMBL/GenBank/DDBJ databases">
        <authorList>
            <consortium name="Lawrence Berkeley National Laboratory"/>
            <person name="Steindorff A."/>
            <person name="Hensen N."/>
            <person name="Bonometti L."/>
            <person name="Westerberg I."/>
            <person name="Brannstrom I.O."/>
            <person name="Guillou S."/>
            <person name="Cros-Aarteil S."/>
            <person name="Calhoun S."/>
            <person name="Haridas S."/>
            <person name="Kuo A."/>
            <person name="Mondo S."/>
            <person name="Pangilinan J."/>
            <person name="Riley R."/>
            <person name="Labutti K."/>
            <person name="Andreopoulos B."/>
            <person name="Lipzen A."/>
            <person name="Chen C."/>
            <person name="Yanf M."/>
            <person name="Daum C."/>
            <person name="Ng V."/>
            <person name="Clum A."/>
            <person name="Ohm R."/>
            <person name="Martin F."/>
            <person name="Silar P."/>
            <person name="Natvig D."/>
            <person name="Lalanne C."/>
            <person name="Gautier V."/>
            <person name="Ament-Velasquez S.L."/>
            <person name="Kruys A."/>
            <person name="Hutchinson M.I."/>
            <person name="Powell A.J."/>
            <person name="Barry K."/>
            <person name="Miller A.N."/>
            <person name="Grigoriev I.V."/>
            <person name="Debuchy R."/>
            <person name="Gladieux P."/>
            <person name="Thoren M.H."/>
            <person name="Johannesson H."/>
        </authorList>
    </citation>
    <scope>NUCLEOTIDE SEQUENCE</scope>
    <source>
        <strain evidence="2">CBS 103.79</strain>
    </source>
</reference>
<evidence type="ECO:0000256" key="1">
    <source>
        <dbReference type="SAM" id="SignalP"/>
    </source>
</evidence>
<feature type="chain" id="PRO_5042952369" description="Sialate O-acetylesterase domain-containing protein" evidence="1">
    <location>
        <begin position="23"/>
        <end position="198"/>
    </location>
</feature>
<evidence type="ECO:0000313" key="3">
    <source>
        <dbReference type="Proteomes" id="UP001303889"/>
    </source>
</evidence>
<name>A0AAN6ME67_9PEZI</name>
<protein>
    <recommendedName>
        <fullName evidence="4">Sialate O-acetylesterase domain-containing protein</fullName>
    </recommendedName>
</protein>
<reference evidence="2" key="1">
    <citation type="journal article" date="2023" name="Mol. Phylogenet. Evol.">
        <title>Genome-scale phylogeny and comparative genomics of the fungal order Sordariales.</title>
        <authorList>
            <person name="Hensen N."/>
            <person name="Bonometti L."/>
            <person name="Westerberg I."/>
            <person name="Brannstrom I.O."/>
            <person name="Guillou S."/>
            <person name="Cros-Aarteil S."/>
            <person name="Calhoun S."/>
            <person name="Haridas S."/>
            <person name="Kuo A."/>
            <person name="Mondo S."/>
            <person name="Pangilinan J."/>
            <person name="Riley R."/>
            <person name="LaButti K."/>
            <person name="Andreopoulos B."/>
            <person name="Lipzen A."/>
            <person name="Chen C."/>
            <person name="Yan M."/>
            <person name="Daum C."/>
            <person name="Ng V."/>
            <person name="Clum A."/>
            <person name="Steindorff A."/>
            <person name="Ohm R.A."/>
            <person name="Martin F."/>
            <person name="Silar P."/>
            <person name="Natvig D.O."/>
            <person name="Lalanne C."/>
            <person name="Gautier V."/>
            <person name="Ament-Velasquez S.L."/>
            <person name="Kruys A."/>
            <person name="Hutchinson M.I."/>
            <person name="Powell A.J."/>
            <person name="Barry K."/>
            <person name="Miller A.N."/>
            <person name="Grigoriev I.V."/>
            <person name="Debuchy R."/>
            <person name="Gladieux P."/>
            <person name="Hiltunen Thoren M."/>
            <person name="Johannesson H."/>
        </authorList>
    </citation>
    <scope>NUCLEOTIDE SEQUENCE</scope>
    <source>
        <strain evidence="2">CBS 103.79</strain>
    </source>
</reference>
<keyword evidence="3" id="KW-1185">Reference proteome</keyword>
<feature type="signal peptide" evidence="1">
    <location>
        <begin position="1"/>
        <end position="22"/>
    </location>
</feature>
<dbReference type="AlphaFoldDB" id="A0AAN6ME67"/>
<comment type="caution">
    <text evidence="2">The sequence shown here is derived from an EMBL/GenBank/DDBJ whole genome shotgun (WGS) entry which is preliminary data.</text>
</comment>